<organism evidence="2 3">
    <name type="scientific">Rhamnusium bicolor</name>
    <dbReference type="NCBI Taxonomy" id="1586634"/>
    <lineage>
        <taxon>Eukaryota</taxon>
        <taxon>Metazoa</taxon>
        <taxon>Ecdysozoa</taxon>
        <taxon>Arthropoda</taxon>
        <taxon>Hexapoda</taxon>
        <taxon>Insecta</taxon>
        <taxon>Pterygota</taxon>
        <taxon>Neoptera</taxon>
        <taxon>Endopterygota</taxon>
        <taxon>Coleoptera</taxon>
        <taxon>Polyphaga</taxon>
        <taxon>Cucujiformia</taxon>
        <taxon>Chrysomeloidea</taxon>
        <taxon>Cerambycidae</taxon>
        <taxon>Lepturinae</taxon>
        <taxon>Rhagiini</taxon>
        <taxon>Rhamnusium</taxon>
    </lineage>
</organism>
<keyword evidence="1" id="KW-0175">Coiled coil</keyword>
<dbReference type="EMBL" id="JANEYF010004595">
    <property type="protein sequence ID" value="KAJ8930634.1"/>
    <property type="molecule type" value="Genomic_DNA"/>
</dbReference>
<keyword evidence="3" id="KW-1185">Reference proteome</keyword>
<accession>A0AAV8WW14</accession>
<dbReference type="AlphaFoldDB" id="A0AAV8WW14"/>
<gene>
    <name evidence="2" type="ORF">NQ314_016549</name>
</gene>
<evidence type="ECO:0000313" key="2">
    <source>
        <dbReference type="EMBL" id="KAJ8930634.1"/>
    </source>
</evidence>
<name>A0AAV8WW14_9CUCU</name>
<feature type="coiled-coil region" evidence="1">
    <location>
        <begin position="33"/>
        <end position="63"/>
    </location>
</feature>
<proteinExistence type="predicted"/>
<dbReference type="PANTHER" id="PTHR33480">
    <property type="entry name" value="SET DOMAIN-CONTAINING PROTEIN-RELATED"/>
    <property type="match status" value="1"/>
</dbReference>
<dbReference type="Proteomes" id="UP001162156">
    <property type="component" value="Unassembled WGS sequence"/>
</dbReference>
<evidence type="ECO:0000313" key="3">
    <source>
        <dbReference type="Proteomes" id="UP001162156"/>
    </source>
</evidence>
<evidence type="ECO:0000256" key="1">
    <source>
        <dbReference type="SAM" id="Coils"/>
    </source>
</evidence>
<sequence>MRADDIGLIAKKDPLICKYAYSYVKGRQSKGNLDLVRTNMRRLAKLLQHAQKENAEIKQLIDILRPCHFQLIIAGVNKMAQYNPETENYESPTLAINFGTLVKKCCDLAYVDLLQKKTLMNKGKT</sequence>
<protein>
    <submittedName>
        <fullName evidence="2">Uncharacterized protein</fullName>
    </submittedName>
</protein>
<reference evidence="2" key="1">
    <citation type="journal article" date="2023" name="Insect Mol. Biol.">
        <title>Genome sequencing provides insights into the evolution of gene families encoding plant cell wall-degrading enzymes in longhorned beetles.</title>
        <authorList>
            <person name="Shin N.R."/>
            <person name="Okamura Y."/>
            <person name="Kirsch R."/>
            <person name="Pauchet Y."/>
        </authorList>
    </citation>
    <scope>NUCLEOTIDE SEQUENCE</scope>
    <source>
        <strain evidence="2">RBIC_L_NR</strain>
    </source>
</reference>
<comment type="caution">
    <text evidence="2">The sequence shown here is derived from an EMBL/GenBank/DDBJ whole genome shotgun (WGS) entry which is preliminary data.</text>
</comment>
<dbReference type="PANTHER" id="PTHR33480:SF1">
    <property type="entry name" value="TYR RECOMBINASE DOMAIN-CONTAINING PROTEIN"/>
    <property type="match status" value="1"/>
</dbReference>